<evidence type="ECO:0000313" key="3">
    <source>
        <dbReference type="EMBL" id="MDR6168899.1"/>
    </source>
</evidence>
<dbReference type="Gene3D" id="3.30.420.610">
    <property type="entry name" value="LOTUS domain-like"/>
    <property type="match status" value="1"/>
</dbReference>
<feature type="compositionally biased region" description="Basic residues" evidence="1">
    <location>
        <begin position="410"/>
        <end position="420"/>
    </location>
</feature>
<feature type="region of interest" description="Disordered" evidence="1">
    <location>
        <begin position="230"/>
        <end position="333"/>
    </location>
</feature>
<feature type="region of interest" description="Disordered" evidence="1">
    <location>
        <begin position="347"/>
        <end position="594"/>
    </location>
</feature>
<evidence type="ECO:0000313" key="4">
    <source>
        <dbReference type="Proteomes" id="UP001260188"/>
    </source>
</evidence>
<feature type="domain" description="HTH OST-type" evidence="2">
    <location>
        <begin position="168"/>
        <end position="241"/>
    </location>
</feature>
<evidence type="ECO:0000256" key="1">
    <source>
        <dbReference type="SAM" id="MobiDB-lite"/>
    </source>
</evidence>
<dbReference type="PANTHER" id="PTHR35811">
    <property type="entry name" value="SLR1870 PROTEIN"/>
    <property type="match status" value="1"/>
</dbReference>
<feature type="compositionally biased region" description="Low complexity" evidence="1">
    <location>
        <begin position="288"/>
        <end position="297"/>
    </location>
</feature>
<evidence type="ECO:0000259" key="2">
    <source>
        <dbReference type="PROSITE" id="PS51644"/>
    </source>
</evidence>
<dbReference type="Pfam" id="PF12872">
    <property type="entry name" value="OST-HTH"/>
    <property type="match status" value="1"/>
</dbReference>
<accession>A0ABU1I4T4</accession>
<dbReference type="PANTHER" id="PTHR35811:SF1">
    <property type="entry name" value="HTH OST-TYPE DOMAIN-CONTAINING PROTEIN"/>
    <property type="match status" value="1"/>
</dbReference>
<organism evidence="3 4">
    <name type="scientific">Microbacterium paludicola</name>
    <dbReference type="NCBI Taxonomy" id="300019"/>
    <lineage>
        <taxon>Bacteria</taxon>
        <taxon>Bacillati</taxon>
        <taxon>Actinomycetota</taxon>
        <taxon>Actinomycetes</taxon>
        <taxon>Micrococcales</taxon>
        <taxon>Microbacteriaceae</taxon>
        <taxon>Microbacterium</taxon>
    </lineage>
</organism>
<dbReference type="InterPro" id="IPR021139">
    <property type="entry name" value="NYN"/>
</dbReference>
<protein>
    <recommendedName>
        <fullName evidence="2">HTH OST-type domain-containing protein</fullName>
    </recommendedName>
</protein>
<dbReference type="Pfam" id="PF01936">
    <property type="entry name" value="NYN"/>
    <property type="match status" value="1"/>
</dbReference>
<dbReference type="InterPro" id="IPR041966">
    <property type="entry name" value="LOTUS-like"/>
</dbReference>
<name>A0ABU1I4T4_9MICO</name>
<reference evidence="3 4" key="1">
    <citation type="submission" date="2023-08" db="EMBL/GenBank/DDBJ databases">
        <title>Functional and genomic diversity of the sorghum phyllosphere microbiome.</title>
        <authorList>
            <person name="Shade A."/>
        </authorList>
    </citation>
    <scope>NUCLEOTIDE SEQUENCE [LARGE SCALE GENOMIC DNA]</scope>
    <source>
        <strain evidence="3 4">SORGH_AS_0919</strain>
    </source>
</reference>
<sequence length="594" mass="61051">MPQQSDLLAVLVDADNVSPSRIGGVLAEIATYGTASVKRVYGDWTKSQLRGWKDAASEHVIQPMQQFDNTTGKNATDSALIIDAMDLLYTRRFQGFCIVSSDSDFTRLASRIREEGVTVYGFGERKTPEAFRNACDQFTYLEVLGVVDEPDAARSTTAERWTSAALRGDARLVALLRSAAETASADDGWSDLGTVGQLMRKQQPDFDPRNWGYAKLSDLVRAVGLFTIESKPGGMSLRPKTAGGSKGSDDTAADASAKGRGDAEPGRSRRKPSRAKSAGSESESFAQATPTAPEAPTGPEDGADSRVETSRATAPSESASGSTSRGRRPMIEQLTLGAALDAALDAVSSAARGNAASSSSEDSDAVGAGGGAVDPAPMPAATERTTPDEATGSVDAAPAEDEAVSDGGAAKRRTAAKKTTAKADAKTPAKAPAAKTRAPRATTARAAAKPAAEDADPTEPSIRAASVSGPDDGAAPTTVETETEAETPARPKRASRSRATASKTASDDADSEAPVRPKRASRSRKAAAEPANEPTVDPAVEPVAEPATKTTGQTAAEPAVEAPADAVSAPASAAASAPAKRAPRRASRPGSSAS</sequence>
<dbReference type="CDD" id="cd10146">
    <property type="entry name" value="LabA_like_C"/>
    <property type="match status" value="1"/>
</dbReference>
<dbReference type="PROSITE" id="PS51644">
    <property type="entry name" value="HTH_OST"/>
    <property type="match status" value="1"/>
</dbReference>
<feature type="compositionally biased region" description="Basic and acidic residues" evidence="1">
    <location>
        <begin position="257"/>
        <end position="267"/>
    </location>
</feature>
<gene>
    <name evidence="3" type="ORF">QE367_003103</name>
</gene>
<proteinExistence type="predicted"/>
<feature type="compositionally biased region" description="Basic residues" evidence="1">
    <location>
        <begin position="516"/>
        <end position="525"/>
    </location>
</feature>
<dbReference type="EMBL" id="JAVIZA010000001">
    <property type="protein sequence ID" value="MDR6168899.1"/>
    <property type="molecule type" value="Genomic_DNA"/>
</dbReference>
<dbReference type="InterPro" id="IPR025605">
    <property type="entry name" value="OST-HTH/LOTUS_dom"/>
</dbReference>
<feature type="compositionally biased region" description="Polar residues" evidence="1">
    <location>
        <begin position="310"/>
        <end position="324"/>
    </location>
</feature>
<feature type="compositionally biased region" description="Low complexity" evidence="1">
    <location>
        <begin position="555"/>
        <end position="580"/>
    </location>
</feature>
<dbReference type="Proteomes" id="UP001260188">
    <property type="component" value="Unassembled WGS sequence"/>
</dbReference>
<feature type="compositionally biased region" description="Low complexity" evidence="1">
    <location>
        <begin position="428"/>
        <end position="450"/>
    </location>
</feature>
<dbReference type="CDD" id="cd11297">
    <property type="entry name" value="PIN_LabA-like_N_1"/>
    <property type="match status" value="1"/>
</dbReference>
<keyword evidence="4" id="KW-1185">Reference proteome</keyword>
<comment type="caution">
    <text evidence="3">The sequence shown here is derived from an EMBL/GenBank/DDBJ whole genome shotgun (WGS) entry which is preliminary data.</text>
</comment>
<dbReference type="RefSeq" id="WP_309667875.1">
    <property type="nucleotide sequence ID" value="NZ_JAVIZA010000001.1"/>
</dbReference>
<dbReference type="Gene3D" id="3.40.50.1010">
    <property type="entry name" value="5'-nuclease"/>
    <property type="match status" value="1"/>
</dbReference>
<feature type="compositionally biased region" description="Low complexity" evidence="1">
    <location>
        <begin position="347"/>
        <end position="360"/>
    </location>
</feature>